<dbReference type="KEGG" id="fla:SY85_10245"/>
<evidence type="ECO:0008006" key="3">
    <source>
        <dbReference type="Google" id="ProtNLM"/>
    </source>
</evidence>
<sequence>MPISFYTIAFLFLFIINRGAYCQTISNTQDSSIKVKDSNYIKRLDTLIHLQTWISTTRVEYTLVYSKDFKMVLAPNEINSLSLGFSYRYLDLGISFTPNFLNAGKDEDKKGQSERFSFRTSFSMYRFNLSFDISSIKGFYLKNSAQLRGAFPDSPYVLFPNLSVGNVNFLLRYNVNPNFSTAALTGGTQIQRRSAYTILPTFQFAIFKFHDGTENTGIQNESTYSTDLNLLLPVMGTWVISPRFSASLGAGPSVGVDFFKSVALDASNRVVLSKGTALSVGYTLQTAISFNHGRLFTGLESRYRSYGHSIEDVSKLIKQYSYFQLYIGWRLKAPSAAKNSLDWVNKVSPIDLD</sequence>
<name>A0A172TUW7_9BACT</name>
<dbReference type="OrthoDB" id="669053at2"/>
<dbReference type="InterPro" id="IPR025535">
    <property type="entry name" value="DUF4421"/>
</dbReference>
<dbReference type="EMBL" id="CP011390">
    <property type="protein sequence ID" value="ANE50830.1"/>
    <property type="molecule type" value="Genomic_DNA"/>
</dbReference>
<dbReference type="AlphaFoldDB" id="A0A172TUW7"/>
<dbReference type="Pfam" id="PF14391">
    <property type="entry name" value="DUF4421"/>
    <property type="match status" value="1"/>
</dbReference>
<dbReference type="Proteomes" id="UP000077177">
    <property type="component" value="Chromosome"/>
</dbReference>
<gene>
    <name evidence="1" type="ORF">SY85_10245</name>
</gene>
<evidence type="ECO:0000313" key="1">
    <source>
        <dbReference type="EMBL" id="ANE50830.1"/>
    </source>
</evidence>
<proteinExistence type="predicted"/>
<dbReference type="RefSeq" id="WP_066404196.1">
    <property type="nucleotide sequence ID" value="NZ_CP011390.1"/>
</dbReference>
<reference evidence="2" key="1">
    <citation type="submission" date="2015-01" db="EMBL/GenBank/DDBJ databases">
        <title>Flavisolibacter sp./LCS9/ whole genome sequencing.</title>
        <authorList>
            <person name="Kim M.K."/>
            <person name="Srinivasan S."/>
            <person name="Lee J.-J."/>
        </authorList>
    </citation>
    <scope>NUCLEOTIDE SEQUENCE [LARGE SCALE GENOMIC DNA]</scope>
    <source>
        <strain evidence="2">LCS9</strain>
    </source>
</reference>
<reference evidence="1 2" key="2">
    <citation type="journal article" date="2016" name="Int. J. Syst. Evol. Microbiol.">
        <title>Flavisolibacter tropicus sp. nov., isolated from tropical soil.</title>
        <authorList>
            <person name="Lee J.J."/>
            <person name="Kang M.S."/>
            <person name="Kim G.S."/>
            <person name="Lee C.S."/>
            <person name="Lim S."/>
            <person name="Lee J."/>
            <person name="Roh S.H."/>
            <person name="Kang H."/>
            <person name="Ha J.M."/>
            <person name="Bae S."/>
            <person name="Jung H.Y."/>
            <person name="Kim M.K."/>
        </authorList>
    </citation>
    <scope>NUCLEOTIDE SEQUENCE [LARGE SCALE GENOMIC DNA]</scope>
    <source>
        <strain evidence="1 2">LCS9</strain>
    </source>
</reference>
<organism evidence="1 2">
    <name type="scientific">Flavisolibacter tropicus</name>
    <dbReference type="NCBI Taxonomy" id="1492898"/>
    <lineage>
        <taxon>Bacteria</taxon>
        <taxon>Pseudomonadati</taxon>
        <taxon>Bacteroidota</taxon>
        <taxon>Chitinophagia</taxon>
        <taxon>Chitinophagales</taxon>
        <taxon>Chitinophagaceae</taxon>
        <taxon>Flavisolibacter</taxon>
    </lineage>
</organism>
<protein>
    <recommendedName>
        <fullName evidence="3">DUF4421 domain-containing protein</fullName>
    </recommendedName>
</protein>
<evidence type="ECO:0000313" key="2">
    <source>
        <dbReference type="Proteomes" id="UP000077177"/>
    </source>
</evidence>
<keyword evidence="2" id="KW-1185">Reference proteome</keyword>
<accession>A0A172TUW7</accession>